<evidence type="ECO:0000256" key="12">
    <source>
        <dbReference type="SAM" id="Phobius"/>
    </source>
</evidence>
<evidence type="ECO:0000313" key="14">
    <source>
        <dbReference type="EMBL" id="OIN58297.1"/>
    </source>
</evidence>
<reference evidence="14 15" key="1">
    <citation type="submission" date="2016-10" db="EMBL/GenBank/DDBJ databases">
        <title>Arsenicibacter rosenii gen. nov., sp. nov., an efficient arsenic-methylating bacterium isolated from an arsenic-contaminated paddy soil.</title>
        <authorList>
            <person name="Huang K."/>
        </authorList>
    </citation>
    <scope>NUCLEOTIDE SEQUENCE [LARGE SCALE GENOMIC DNA]</scope>
    <source>
        <strain evidence="14 15">SM-1</strain>
    </source>
</reference>
<feature type="domain" description="Cation/H+ exchanger transmembrane" evidence="13">
    <location>
        <begin position="13"/>
        <end position="407"/>
    </location>
</feature>
<comment type="similarity">
    <text evidence="2">Belongs to the monovalent cation:proton antiporter 1 (CPA1) transporter (TC 2.A.36) family.</text>
</comment>
<name>A0A1S2VHR5_9BACT</name>
<evidence type="ECO:0000256" key="7">
    <source>
        <dbReference type="ARBA" id="ARBA00022989"/>
    </source>
</evidence>
<feature type="transmembrane region" description="Helical" evidence="12">
    <location>
        <begin position="128"/>
        <end position="154"/>
    </location>
</feature>
<dbReference type="AlphaFoldDB" id="A0A1S2VHR5"/>
<feature type="transmembrane region" description="Helical" evidence="12">
    <location>
        <begin position="383"/>
        <end position="401"/>
    </location>
</feature>
<feature type="transmembrane region" description="Helical" evidence="12">
    <location>
        <begin position="29"/>
        <end position="47"/>
    </location>
</feature>
<dbReference type="GO" id="GO:0015385">
    <property type="term" value="F:sodium:proton antiporter activity"/>
    <property type="evidence" value="ECO:0007669"/>
    <property type="project" value="InterPro"/>
</dbReference>
<feature type="transmembrane region" description="Helical" evidence="12">
    <location>
        <begin position="6"/>
        <end position="22"/>
    </location>
</feature>
<keyword evidence="15" id="KW-1185">Reference proteome</keyword>
<protein>
    <submittedName>
        <fullName evidence="14">Sodium:proton antiporter</fullName>
    </submittedName>
</protein>
<keyword evidence="11" id="KW-0739">Sodium transport</keyword>
<evidence type="ECO:0000256" key="9">
    <source>
        <dbReference type="ARBA" id="ARBA00023065"/>
    </source>
</evidence>
<feature type="transmembrane region" description="Helical" evidence="12">
    <location>
        <begin position="99"/>
        <end position="122"/>
    </location>
</feature>
<feature type="transmembrane region" description="Helical" evidence="12">
    <location>
        <begin position="200"/>
        <end position="220"/>
    </location>
</feature>
<dbReference type="GO" id="GO:0005886">
    <property type="term" value="C:plasma membrane"/>
    <property type="evidence" value="ECO:0007669"/>
    <property type="project" value="UniProtKB-SubCell"/>
</dbReference>
<evidence type="ECO:0000259" key="13">
    <source>
        <dbReference type="Pfam" id="PF00999"/>
    </source>
</evidence>
<organism evidence="14 15">
    <name type="scientific">Arsenicibacter rosenii</name>
    <dbReference type="NCBI Taxonomy" id="1750698"/>
    <lineage>
        <taxon>Bacteria</taxon>
        <taxon>Pseudomonadati</taxon>
        <taxon>Bacteroidota</taxon>
        <taxon>Cytophagia</taxon>
        <taxon>Cytophagales</taxon>
        <taxon>Spirosomataceae</taxon>
        <taxon>Arsenicibacter</taxon>
    </lineage>
</organism>
<dbReference type="GO" id="GO:0015386">
    <property type="term" value="F:potassium:proton antiporter activity"/>
    <property type="evidence" value="ECO:0007669"/>
    <property type="project" value="TreeGrafter"/>
</dbReference>
<gene>
    <name evidence="14" type="ORF">BLX24_14970</name>
</gene>
<keyword evidence="10 12" id="KW-0472">Membrane</keyword>
<dbReference type="Gene3D" id="6.10.140.1330">
    <property type="match status" value="1"/>
</dbReference>
<dbReference type="PANTHER" id="PTHR10110:SF195">
    <property type="entry name" value="NA(+)_H(+) ANTIPORTER NHAS2"/>
    <property type="match status" value="1"/>
</dbReference>
<comment type="caution">
    <text evidence="14">The sequence shown here is derived from an EMBL/GenBank/DDBJ whole genome shotgun (WGS) entry which is preliminary data.</text>
</comment>
<sequence length="414" mass="45114">MELFHLLTILIVVSALFSYVNVRFLKLPDAIGIMLVSLFFSLIVLGVNELKPTLFALTRQTIRDIDFHYVLFDVMLCFLLFAGAYHADAAKLKVERRSIILFAFVGVLLCTFFVGTLLYWLAGWIGVALPYALCLLFGSLISPTDPIAVLGILAKFKLPESVKTNIVGESLFNDGVAVVIFATLYQVVLNGSSSIQAGEVLLIFLQEAGGGILFGALLGYGLFGLLRSINHYQTEVLLTLAGVMGGYLLAHQLHVSGPLAMVVAGLFIGNRARQSAMSEETGEYVDRFWELLDVVLNAILFVLIGVELLVIDFTASNLMISALAIVIVLVSRYLSIIIPFTVARRWLDLDNKAPLMLTWGGLRGGLSIAMALSIGKAVPDSDLIVSITYAVVLFSVVGQGLTMERLIKRLYPTG</sequence>
<feature type="transmembrane region" description="Helical" evidence="12">
    <location>
        <begin position="255"/>
        <end position="273"/>
    </location>
</feature>
<feature type="transmembrane region" description="Helical" evidence="12">
    <location>
        <begin position="67"/>
        <end position="87"/>
    </location>
</feature>
<dbReference type="OrthoDB" id="9774146at2"/>
<feature type="transmembrane region" description="Helical" evidence="12">
    <location>
        <begin position="319"/>
        <end position="343"/>
    </location>
</feature>
<proteinExistence type="inferred from homology"/>
<comment type="subcellular location">
    <subcellularLocation>
        <location evidence="1">Cell membrane</location>
        <topology evidence="1">Multi-pass membrane protein</topology>
    </subcellularLocation>
</comment>
<dbReference type="InterPro" id="IPR006153">
    <property type="entry name" value="Cation/H_exchanger_TM"/>
</dbReference>
<dbReference type="Pfam" id="PF00999">
    <property type="entry name" value="Na_H_Exchanger"/>
    <property type="match status" value="1"/>
</dbReference>
<feature type="transmembrane region" description="Helical" evidence="12">
    <location>
        <begin position="166"/>
        <end position="188"/>
    </location>
</feature>
<evidence type="ECO:0000256" key="1">
    <source>
        <dbReference type="ARBA" id="ARBA00004651"/>
    </source>
</evidence>
<evidence type="ECO:0000256" key="5">
    <source>
        <dbReference type="ARBA" id="ARBA00022475"/>
    </source>
</evidence>
<accession>A0A1S2VHR5</accession>
<dbReference type="GO" id="GO:0051453">
    <property type="term" value="P:regulation of intracellular pH"/>
    <property type="evidence" value="ECO:0007669"/>
    <property type="project" value="TreeGrafter"/>
</dbReference>
<dbReference type="InterPro" id="IPR018422">
    <property type="entry name" value="Cation/H_exchanger_CPA1"/>
</dbReference>
<feature type="transmembrane region" description="Helical" evidence="12">
    <location>
        <begin position="355"/>
        <end position="377"/>
    </location>
</feature>
<dbReference type="PANTHER" id="PTHR10110">
    <property type="entry name" value="SODIUM/HYDROGEN EXCHANGER"/>
    <property type="match status" value="1"/>
</dbReference>
<keyword evidence="9" id="KW-0406">Ion transport</keyword>
<evidence type="ECO:0000256" key="6">
    <source>
        <dbReference type="ARBA" id="ARBA00022692"/>
    </source>
</evidence>
<evidence type="ECO:0000256" key="8">
    <source>
        <dbReference type="ARBA" id="ARBA00023053"/>
    </source>
</evidence>
<evidence type="ECO:0000256" key="10">
    <source>
        <dbReference type="ARBA" id="ARBA00023136"/>
    </source>
</evidence>
<dbReference type="RefSeq" id="WP_071503969.1">
    <property type="nucleotide sequence ID" value="NZ_MORL01000007.1"/>
</dbReference>
<keyword evidence="7 12" id="KW-1133">Transmembrane helix</keyword>
<evidence type="ECO:0000256" key="2">
    <source>
        <dbReference type="ARBA" id="ARBA00007367"/>
    </source>
</evidence>
<dbReference type="Proteomes" id="UP000181790">
    <property type="component" value="Unassembled WGS sequence"/>
</dbReference>
<evidence type="ECO:0000256" key="4">
    <source>
        <dbReference type="ARBA" id="ARBA00022449"/>
    </source>
</evidence>
<keyword evidence="3" id="KW-0813">Transport</keyword>
<keyword evidence="8" id="KW-0915">Sodium</keyword>
<keyword evidence="5" id="KW-1003">Cell membrane</keyword>
<dbReference type="EMBL" id="MORL01000007">
    <property type="protein sequence ID" value="OIN58297.1"/>
    <property type="molecule type" value="Genomic_DNA"/>
</dbReference>
<evidence type="ECO:0000256" key="3">
    <source>
        <dbReference type="ARBA" id="ARBA00022448"/>
    </source>
</evidence>
<keyword evidence="6 12" id="KW-0812">Transmembrane</keyword>
<evidence type="ECO:0000313" key="15">
    <source>
        <dbReference type="Proteomes" id="UP000181790"/>
    </source>
</evidence>
<keyword evidence="4" id="KW-0050">Antiport</keyword>
<feature type="transmembrane region" description="Helical" evidence="12">
    <location>
        <begin position="294"/>
        <end position="313"/>
    </location>
</feature>
<dbReference type="GO" id="GO:0098719">
    <property type="term" value="P:sodium ion import across plasma membrane"/>
    <property type="evidence" value="ECO:0007669"/>
    <property type="project" value="TreeGrafter"/>
</dbReference>
<evidence type="ECO:0000256" key="11">
    <source>
        <dbReference type="ARBA" id="ARBA00023201"/>
    </source>
</evidence>